<feature type="transmembrane region" description="Helical" evidence="1">
    <location>
        <begin position="60"/>
        <end position="78"/>
    </location>
</feature>
<name>A0A1I4PWC6_9PROT</name>
<sequence>MKLTEVTEEQVQWAVGRLNHRPCKVLGFKIPHEIFFGVSVSYTHQPSEVAIRIWIHDKKILLLAVILYSFIADIMPHLTSFKMNFACDVVSTIMSQFNIFT</sequence>
<organism evidence="2 3">
    <name type="scientific">Nitrosomonas communis</name>
    <dbReference type="NCBI Taxonomy" id="44574"/>
    <lineage>
        <taxon>Bacteria</taxon>
        <taxon>Pseudomonadati</taxon>
        <taxon>Pseudomonadota</taxon>
        <taxon>Betaproteobacteria</taxon>
        <taxon>Nitrosomonadales</taxon>
        <taxon>Nitrosomonadaceae</taxon>
        <taxon>Nitrosomonas</taxon>
    </lineage>
</organism>
<dbReference type="Proteomes" id="UP000183287">
    <property type="component" value="Unassembled WGS sequence"/>
</dbReference>
<dbReference type="AlphaFoldDB" id="A0A1I4PWC6"/>
<proteinExistence type="predicted"/>
<evidence type="ECO:0000256" key="1">
    <source>
        <dbReference type="SAM" id="Phobius"/>
    </source>
</evidence>
<protein>
    <submittedName>
        <fullName evidence="2">Uncharacterized protein</fullName>
    </submittedName>
</protein>
<keyword evidence="1" id="KW-0472">Membrane</keyword>
<accession>A0A1I4PWC6</accession>
<evidence type="ECO:0000313" key="3">
    <source>
        <dbReference type="Proteomes" id="UP000183287"/>
    </source>
</evidence>
<evidence type="ECO:0000313" key="2">
    <source>
        <dbReference type="EMBL" id="SFM32054.1"/>
    </source>
</evidence>
<gene>
    <name evidence="2" type="ORF">SAMN05421863_102337</name>
</gene>
<keyword evidence="1" id="KW-0812">Transmembrane</keyword>
<keyword evidence="3" id="KW-1185">Reference proteome</keyword>
<reference evidence="3" key="1">
    <citation type="submission" date="2016-10" db="EMBL/GenBank/DDBJ databases">
        <authorList>
            <person name="Varghese N."/>
            <person name="Submissions S."/>
        </authorList>
    </citation>
    <scope>NUCLEOTIDE SEQUENCE [LARGE SCALE GENOMIC DNA]</scope>
    <source>
        <strain evidence="3">Nm44</strain>
    </source>
</reference>
<keyword evidence="1" id="KW-1133">Transmembrane helix</keyword>
<dbReference type="EMBL" id="FOUB01000023">
    <property type="protein sequence ID" value="SFM32054.1"/>
    <property type="molecule type" value="Genomic_DNA"/>
</dbReference>